<evidence type="ECO:0000256" key="3">
    <source>
        <dbReference type="SAM" id="SignalP"/>
    </source>
</evidence>
<proteinExistence type="predicted"/>
<evidence type="ECO:0000313" key="4">
    <source>
        <dbReference type="EMBL" id="NGO12964.1"/>
    </source>
</evidence>
<evidence type="ECO:0008006" key="6">
    <source>
        <dbReference type="Google" id="ProtNLM"/>
    </source>
</evidence>
<gene>
    <name evidence="4" type="ORF">G5C60_36545</name>
</gene>
<feature type="chain" id="PRO_5026117422" description="Gram-positive cocci surface proteins LPxTG domain-containing protein" evidence="3">
    <location>
        <begin position="33"/>
        <end position="287"/>
    </location>
</feature>
<comment type="caution">
    <text evidence="4">The sequence shown here is derived from an EMBL/GenBank/DDBJ whole genome shotgun (WGS) entry which is preliminary data.</text>
</comment>
<feature type="signal peptide" evidence="3">
    <location>
        <begin position="1"/>
        <end position="32"/>
    </location>
</feature>
<evidence type="ECO:0000256" key="2">
    <source>
        <dbReference type="SAM" id="Phobius"/>
    </source>
</evidence>
<evidence type="ECO:0000313" key="5">
    <source>
        <dbReference type="Proteomes" id="UP000472335"/>
    </source>
</evidence>
<name>A0A6G4VGN0_9ACTN</name>
<organism evidence="4 5">
    <name type="scientific">Streptomyces scabichelini</name>
    <dbReference type="NCBI Taxonomy" id="2711217"/>
    <lineage>
        <taxon>Bacteria</taxon>
        <taxon>Bacillati</taxon>
        <taxon>Actinomycetota</taxon>
        <taxon>Actinomycetes</taxon>
        <taxon>Kitasatosporales</taxon>
        <taxon>Streptomycetaceae</taxon>
        <taxon>Streptomyces</taxon>
    </lineage>
</organism>
<keyword evidence="3" id="KW-0732">Signal</keyword>
<keyword evidence="2" id="KW-0812">Transmembrane</keyword>
<dbReference type="Proteomes" id="UP000472335">
    <property type="component" value="Unassembled WGS sequence"/>
</dbReference>
<evidence type="ECO:0000256" key="1">
    <source>
        <dbReference type="SAM" id="MobiDB-lite"/>
    </source>
</evidence>
<accession>A0A6G4VGN0</accession>
<dbReference type="EMBL" id="JAAKZY010000164">
    <property type="protein sequence ID" value="NGO12964.1"/>
    <property type="molecule type" value="Genomic_DNA"/>
</dbReference>
<keyword evidence="5" id="KW-1185">Reference proteome</keyword>
<feature type="transmembrane region" description="Helical" evidence="2">
    <location>
        <begin position="261"/>
        <end position="283"/>
    </location>
</feature>
<keyword evidence="2" id="KW-0472">Membrane</keyword>
<keyword evidence="2" id="KW-1133">Transmembrane helix</keyword>
<sequence>MRLCKCRYAALPRAVSLAVVTAAALTPVPAQALAGAAVDRKPSCTAGGGSREFPVRTRIHGGPSVYEAGGGYRTWYLDLTNTTDSVCANIHPVVVLVDEKRALKAGQSRLEFYEGDGSGKGESGTERRHPVRFERTGEDENIGVFDGDDEGGDGGFPGFTVAPGATLSVKVRLAVASDAVPNDVVANAAVVQRHDDDGDWVGQSNDYRFRIVDAGPPQELPGEVTPGEVTPEGERTPEAVPEKGLSFADELAGTGPASRRALLEAAAGAFLLVGVGAGIVVVARGRR</sequence>
<reference evidence="4 5" key="1">
    <citation type="submission" date="2020-02" db="EMBL/GenBank/DDBJ databases">
        <title>Whole-genome analyses of novel actinobacteria.</title>
        <authorList>
            <person name="Sahin N."/>
            <person name="Gencbay T."/>
        </authorList>
    </citation>
    <scope>NUCLEOTIDE SEQUENCE [LARGE SCALE GENOMIC DNA]</scope>
    <source>
        <strain evidence="4 5">HC44</strain>
    </source>
</reference>
<dbReference type="AlphaFoldDB" id="A0A6G4VGN0"/>
<protein>
    <recommendedName>
        <fullName evidence="6">Gram-positive cocci surface proteins LPxTG domain-containing protein</fullName>
    </recommendedName>
</protein>
<feature type="region of interest" description="Disordered" evidence="1">
    <location>
        <begin position="214"/>
        <end position="239"/>
    </location>
</feature>